<organism evidence="1 2">
    <name type="scientific">Bradyrhizobium lablabi</name>
    <dbReference type="NCBI Taxonomy" id="722472"/>
    <lineage>
        <taxon>Bacteria</taxon>
        <taxon>Pseudomonadati</taxon>
        <taxon>Pseudomonadota</taxon>
        <taxon>Alphaproteobacteria</taxon>
        <taxon>Hyphomicrobiales</taxon>
        <taxon>Nitrobacteraceae</taxon>
        <taxon>Bradyrhizobium</taxon>
    </lineage>
</organism>
<sequence>MTVAQHVQVAKSASAGIARPGAKAGQTSEFTLISKLKPGAAERVRALLADGFTGERQKNTDRIATVHDLRFVIFDNDTRIIFASTFDGGWEQYIDDFGGIIPDEIDLLFHEFEGYPGINDPGIKDWIVAQQVTAVGFYSAYPSASVRDIWKALKIKGAVDTLLDVASN</sequence>
<evidence type="ECO:0000313" key="1">
    <source>
        <dbReference type="EMBL" id="SED70627.1"/>
    </source>
</evidence>
<dbReference type="EMBL" id="FNTI01000001">
    <property type="protein sequence ID" value="SED70627.1"/>
    <property type="molecule type" value="Genomic_DNA"/>
</dbReference>
<protein>
    <submittedName>
        <fullName evidence="1">Uncharacterized protein</fullName>
    </submittedName>
</protein>
<dbReference type="RefSeq" id="WP_074824477.1">
    <property type="nucleotide sequence ID" value="NZ_FNTI01000001.1"/>
</dbReference>
<evidence type="ECO:0000313" key="2">
    <source>
        <dbReference type="Proteomes" id="UP000183208"/>
    </source>
</evidence>
<dbReference type="OrthoDB" id="116741at2"/>
<gene>
    <name evidence="1" type="ORF">SAMN05444171_4883</name>
</gene>
<accession>A0A1M7CHK7</accession>
<reference evidence="1 2" key="1">
    <citation type="submission" date="2016-10" db="EMBL/GenBank/DDBJ databases">
        <authorList>
            <person name="de Groot N.N."/>
        </authorList>
    </citation>
    <scope>NUCLEOTIDE SEQUENCE [LARGE SCALE GENOMIC DNA]</scope>
    <source>
        <strain evidence="1 2">GAS522</strain>
    </source>
</reference>
<proteinExistence type="predicted"/>
<dbReference type="AlphaFoldDB" id="A0A1M7CHK7"/>
<dbReference type="Proteomes" id="UP000183208">
    <property type="component" value="Unassembled WGS sequence"/>
</dbReference>
<name>A0A1M7CHK7_9BRAD</name>